<name>A0A1H8TBV1_9GAMM</name>
<dbReference type="Proteomes" id="UP000199657">
    <property type="component" value="Unassembled WGS sequence"/>
</dbReference>
<reference evidence="1 2" key="1">
    <citation type="submission" date="2016-10" db="EMBL/GenBank/DDBJ databases">
        <authorList>
            <person name="de Groot N.N."/>
        </authorList>
    </citation>
    <scope>NUCLEOTIDE SEQUENCE [LARGE SCALE GENOMIC DNA]</scope>
    <source>
        <strain evidence="1 2">CGMCC 1.6291</strain>
    </source>
</reference>
<dbReference type="AlphaFoldDB" id="A0A1H8TBV1"/>
<gene>
    <name evidence="1" type="ORF">SAMN04488052_10411</name>
</gene>
<sequence length="65" mass="8037">MASPNEWLRMMERQGLMDDIRLFRRLNPPESDSTRIDQLPYSVRSALENWRQWYVVSREHAKWWT</sequence>
<proteinExistence type="predicted"/>
<dbReference type="EMBL" id="FOEG01000004">
    <property type="protein sequence ID" value="SEO87963.1"/>
    <property type="molecule type" value="Genomic_DNA"/>
</dbReference>
<organism evidence="1 2">
    <name type="scientific">Aquisalimonas asiatica</name>
    <dbReference type="NCBI Taxonomy" id="406100"/>
    <lineage>
        <taxon>Bacteria</taxon>
        <taxon>Pseudomonadati</taxon>
        <taxon>Pseudomonadota</taxon>
        <taxon>Gammaproteobacteria</taxon>
        <taxon>Chromatiales</taxon>
        <taxon>Ectothiorhodospiraceae</taxon>
        <taxon>Aquisalimonas</taxon>
    </lineage>
</organism>
<protein>
    <submittedName>
        <fullName evidence="1">Uncharacterized protein</fullName>
    </submittedName>
</protein>
<evidence type="ECO:0000313" key="2">
    <source>
        <dbReference type="Proteomes" id="UP000199657"/>
    </source>
</evidence>
<dbReference type="STRING" id="406100.SAMN04488052_10411"/>
<keyword evidence="2" id="KW-1185">Reference proteome</keyword>
<evidence type="ECO:0000313" key="1">
    <source>
        <dbReference type="EMBL" id="SEO87963.1"/>
    </source>
</evidence>
<dbReference type="RefSeq" id="WP_139209193.1">
    <property type="nucleotide sequence ID" value="NZ_FOEG01000004.1"/>
</dbReference>
<accession>A0A1H8TBV1</accession>